<protein>
    <recommendedName>
        <fullName evidence="3">YCII-related domain-containing protein</fullName>
    </recommendedName>
</protein>
<proteinExistence type="predicted"/>
<organism evidence="1 2">
    <name type="scientific">Novosphingobium hassiacum</name>
    <dbReference type="NCBI Taxonomy" id="173676"/>
    <lineage>
        <taxon>Bacteria</taxon>
        <taxon>Pseudomonadati</taxon>
        <taxon>Pseudomonadota</taxon>
        <taxon>Alphaproteobacteria</taxon>
        <taxon>Sphingomonadales</taxon>
        <taxon>Sphingomonadaceae</taxon>
        <taxon>Novosphingobium</taxon>
    </lineage>
</organism>
<dbReference type="Proteomes" id="UP000562395">
    <property type="component" value="Unassembled WGS sequence"/>
</dbReference>
<gene>
    <name evidence="1" type="ORF">GGQ88_001642</name>
</gene>
<evidence type="ECO:0000313" key="2">
    <source>
        <dbReference type="Proteomes" id="UP000562395"/>
    </source>
</evidence>
<comment type="caution">
    <text evidence="1">The sequence shown here is derived from an EMBL/GenBank/DDBJ whole genome shotgun (WGS) entry which is preliminary data.</text>
</comment>
<reference evidence="1 2" key="1">
    <citation type="submission" date="2020-08" db="EMBL/GenBank/DDBJ databases">
        <title>Genomic Encyclopedia of Type Strains, Phase IV (KMG-IV): sequencing the most valuable type-strain genomes for metagenomic binning, comparative biology and taxonomic classification.</title>
        <authorList>
            <person name="Goeker M."/>
        </authorList>
    </citation>
    <scope>NUCLEOTIDE SEQUENCE [LARGE SCALE GENOMIC DNA]</scope>
    <source>
        <strain evidence="1 2">DSM 14552</strain>
    </source>
</reference>
<evidence type="ECO:0008006" key="3">
    <source>
        <dbReference type="Google" id="ProtNLM"/>
    </source>
</evidence>
<dbReference type="RefSeq" id="WP_183612646.1">
    <property type="nucleotide sequence ID" value="NZ_JACICY010000003.1"/>
</dbReference>
<name>A0A7W5ZUT1_9SPHN</name>
<sequence length="97" mass="10391">MADFILLMRGDATQPEDAGLWDAYFTRLHASGAFDGGSSIGDGKRFRKGAAASTELTPLAGYIRLHVADLAEAETFLTGNPVYESGGSVEIRELPRD</sequence>
<dbReference type="EMBL" id="JACICY010000003">
    <property type="protein sequence ID" value="MBB3860376.1"/>
    <property type="molecule type" value="Genomic_DNA"/>
</dbReference>
<accession>A0A7W5ZUT1</accession>
<keyword evidence="2" id="KW-1185">Reference proteome</keyword>
<dbReference type="AlphaFoldDB" id="A0A7W5ZUT1"/>
<evidence type="ECO:0000313" key="1">
    <source>
        <dbReference type="EMBL" id="MBB3860376.1"/>
    </source>
</evidence>